<dbReference type="OrthoDB" id="9781491at2"/>
<name>U7UIB7_9FIRM</name>
<dbReference type="GO" id="GO:0009236">
    <property type="term" value="P:cobalamin biosynthetic process"/>
    <property type="evidence" value="ECO:0007669"/>
    <property type="project" value="UniProtKB-KW"/>
</dbReference>
<evidence type="ECO:0000256" key="8">
    <source>
        <dbReference type="ARBA" id="ARBA00030686"/>
    </source>
</evidence>
<evidence type="ECO:0000256" key="2">
    <source>
        <dbReference type="ARBA" id="ARBA00007110"/>
    </source>
</evidence>
<accession>U7UIB7</accession>
<dbReference type="SUPFAM" id="SSF52733">
    <property type="entry name" value="Nicotinate mononucleotide:5,6-dimethylbenzimidazole phosphoribosyltransferase (CobT)"/>
    <property type="match status" value="1"/>
</dbReference>
<keyword evidence="5" id="KW-0169">Cobalamin biosynthesis</keyword>
<comment type="pathway">
    <text evidence="1">Nucleoside biosynthesis; alpha-ribazole biosynthesis; alpha-ribazole from 5,6-dimethylbenzimidazole: step 1/2.</text>
</comment>
<dbReference type="PANTHER" id="PTHR43463:SF1">
    <property type="entry name" value="NICOTINATE-NUCLEOTIDE--DIMETHYLBENZIMIDAZOLE PHOSPHORIBOSYLTRANSFERASE"/>
    <property type="match status" value="1"/>
</dbReference>
<dbReference type="EMBL" id="AWXA01000037">
    <property type="protein sequence ID" value="ERT59142.1"/>
    <property type="molecule type" value="Genomic_DNA"/>
</dbReference>
<dbReference type="AlphaFoldDB" id="U7UIB7"/>
<proteinExistence type="inferred from homology"/>
<dbReference type="UniPathway" id="UPA00061">
    <property type="reaction ID" value="UER00516"/>
</dbReference>
<sequence length="354" mass="37846">MTFAAEVDELLRNLAKPPGSLGLLEAQARQVFLAWGNTETAFRPKHIIFAADNGITRSGAVQQLAEITYMQSRQMVEGVSAVTCFCRCNGIPYEVVDVGIDSDDGVGIDRKIRRGTRDFAVEPAMTAAELERALDIGGERAAAAKRDGYTCLSFGEMGIGNTTTSAAVLTALLPDHTPWLAGYGSARGNYRLLRHKEELVRQGLLAYPQIRGNALEALRCVGGYDLAALCGAMTACAELRLPFFIDGFITAAALACAVTLEPSVRAYALLSHLSREPGMAAALRYIGRDENEVILHGGMSLGEGSGAVLAVVLLRSMLYAVRHMATLDGINAAAARRRAERDGKGRNVGGNTDR</sequence>
<dbReference type="EC" id="2.4.2.21" evidence="3"/>
<dbReference type="PANTHER" id="PTHR43463">
    <property type="entry name" value="NICOTINATE-NUCLEOTIDE--DIMETHYLBENZIMIDAZOLE PHOSPHORIBOSYLTRANSFERASE"/>
    <property type="match status" value="1"/>
</dbReference>
<dbReference type="InterPro" id="IPR023195">
    <property type="entry name" value="Nict_dMeBzImd_PRibTrfase_N"/>
</dbReference>
<comment type="caution">
    <text evidence="10">The sequence shown here is derived from an EMBL/GenBank/DDBJ whole genome shotgun (WGS) entry which is preliminary data.</text>
</comment>
<evidence type="ECO:0000256" key="4">
    <source>
        <dbReference type="ARBA" id="ARBA00015486"/>
    </source>
</evidence>
<evidence type="ECO:0000313" key="11">
    <source>
        <dbReference type="Proteomes" id="UP000017090"/>
    </source>
</evidence>
<comment type="catalytic activity">
    <reaction evidence="9">
        <text>5,6-dimethylbenzimidazole + nicotinate beta-D-ribonucleotide = alpha-ribazole 5'-phosphate + nicotinate + H(+)</text>
        <dbReference type="Rhea" id="RHEA:11196"/>
        <dbReference type="ChEBI" id="CHEBI:15378"/>
        <dbReference type="ChEBI" id="CHEBI:15890"/>
        <dbReference type="ChEBI" id="CHEBI:32544"/>
        <dbReference type="ChEBI" id="CHEBI:57502"/>
        <dbReference type="ChEBI" id="CHEBI:57918"/>
        <dbReference type="EC" id="2.4.2.21"/>
    </reaction>
</comment>
<dbReference type="RefSeq" id="WP_023053769.1">
    <property type="nucleotide sequence ID" value="NZ_AWXA01000037.1"/>
</dbReference>
<dbReference type="Gene3D" id="3.40.50.10210">
    <property type="match status" value="1"/>
</dbReference>
<comment type="similarity">
    <text evidence="2">Belongs to the CobT family.</text>
</comment>
<dbReference type="InterPro" id="IPR036087">
    <property type="entry name" value="Nict_dMeBzImd_PRibTrfase_sf"/>
</dbReference>
<gene>
    <name evidence="10" type="ORF">HMPREF1250_1432</name>
</gene>
<keyword evidence="7 10" id="KW-0808">Transferase</keyword>
<dbReference type="InterPro" id="IPR003200">
    <property type="entry name" value="Nict_dMeBzImd_PRibTrfase"/>
</dbReference>
<dbReference type="PATRIC" id="fig|1111454.3.peg.1357"/>
<evidence type="ECO:0000256" key="5">
    <source>
        <dbReference type="ARBA" id="ARBA00022573"/>
    </source>
</evidence>
<dbReference type="STRING" id="1111454.HMPREF1250_1432"/>
<dbReference type="Gene3D" id="1.10.1610.10">
    <property type="match status" value="1"/>
</dbReference>
<dbReference type="Proteomes" id="UP000017090">
    <property type="component" value="Unassembled WGS sequence"/>
</dbReference>
<dbReference type="CDD" id="cd02439">
    <property type="entry name" value="DMB-PRT_CobT"/>
    <property type="match status" value="1"/>
</dbReference>
<evidence type="ECO:0000313" key="10">
    <source>
        <dbReference type="EMBL" id="ERT59142.1"/>
    </source>
</evidence>
<evidence type="ECO:0000256" key="9">
    <source>
        <dbReference type="ARBA" id="ARBA00047340"/>
    </source>
</evidence>
<evidence type="ECO:0000256" key="6">
    <source>
        <dbReference type="ARBA" id="ARBA00022676"/>
    </source>
</evidence>
<protein>
    <recommendedName>
        <fullName evidence="4">Nicotinate-nucleotide--dimethylbenzimidazole phosphoribosyltransferase</fullName>
        <ecNumber evidence="3">2.4.2.21</ecNumber>
    </recommendedName>
    <alternativeName>
        <fullName evidence="8">N(1)-alpha-phosphoribosyltransferase</fullName>
    </alternativeName>
</protein>
<evidence type="ECO:0000256" key="3">
    <source>
        <dbReference type="ARBA" id="ARBA00011991"/>
    </source>
</evidence>
<keyword evidence="6 10" id="KW-0328">Glycosyltransferase</keyword>
<organism evidence="10 11">
    <name type="scientific">Megasphaera vaginalis</name>
    <name type="common">ex Srinivasan et al. 2021</name>
    <dbReference type="NCBI Taxonomy" id="1111454"/>
    <lineage>
        <taxon>Bacteria</taxon>
        <taxon>Bacillati</taxon>
        <taxon>Bacillota</taxon>
        <taxon>Negativicutes</taxon>
        <taxon>Veillonellales</taxon>
        <taxon>Veillonellaceae</taxon>
        <taxon>Megasphaera</taxon>
    </lineage>
</organism>
<reference evidence="10 11" key="1">
    <citation type="submission" date="2013-09" db="EMBL/GenBank/DDBJ databases">
        <authorList>
            <person name="Durkin A.S."/>
            <person name="Haft D.R."/>
            <person name="McCorrison J."/>
            <person name="Torralba M."/>
            <person name="Gillis M."/>
            <person name="Haft D.H."/>
            <person name="Methe B."/>
            <person name="Sutton G."/>
            <person name="Nelson K.E."/>
        </authorList>
    </citation>
    <scope>NUCLEOTIDE SEQUENCE [LARGE SCALE GENOMIC DNA]</scope>
    <source>
        <strain evidence="10 11">BV3C16-1</strain>
    </source>
</reference>
<keyword evidence="11" id="KW-1185">Reference proteome</keyword>
<dbReference type="GO" id="GO:0008939">
    <property type="term" value="F:nicotinate-nucleotide-dimethylbenzimidazole phosphoribosyltransferase activity"/>
    <property type="evidence" value="ECO:0007669"/>
    <property type="project" value="UniProtKB-EC"/>
</dbReference>
<evidence type="ECO:0000256" key="7">
    <source>
        <dbReference type="ARBA" id="ARBA00022679"/>
    </source>
</evidence>
<evidence type="ECO:0000256" key="1">
    <source>
        <dbReference type="ARBA" id="ARBA00005049"/>
    </source>
</evidence>
<dbReference type="eggNOG" id="COG2038">
    <property type="taxonomic scope" value="Bacteria"/>
</dbReference>
<dbReference type="Pfam" id="PF02277">
    <property type="entry name" value="DBI_PRT"/>
    <property type="match status" value="1"/>
</dbReference>